<dbReference type="AlphaFoldDB" id="A0A0S6W4J5"/>
<dbReference type="EMBL" id="DF820459">
    <property type="protein sequence ID" value="GAK53292.1"/>
    <property type="molecule type" value="Genomic_DNA"/>
</dbReference>
<feature type="signal peptide" evidence="2">
    <location>
        <begin position="1"/>
        <end position="23"/>
    </location>
</feature>
<organism evidence="3">
    <name type="scientific">Candidatus Moduliflexus flocculans</name>
    <dbReference type="NCBI Taxonomy" id="1499966"/>
    <lineage>
        <taxon>Bacteria</taxon>
        <taxon>Candidatus Moduliflexota</taxon>
        <taxon>Candidatus Moduliflexia</taxon>
        <taxon>Candidatus Moduliflexales</taxon>
        <taxon>Candidatus Moduliflexaceae</taxon>
    </lineage>
</organism>
<feature type="compositionally biased region" description="Basic and acidic residues" evidence="1">
    <location>
        <begin position="185"/>
        <end position="200"/>
    </location>
</feature>
<name>A0A0S6W4J5_9BACT</name>
<evidence type="ECO:0000313" key="4">
    <source>
        <dbReference type="Proteomes" id="UP000030700"/>
    </source>
</evidence>
<accession>A0A0S6W4J5</accession>
<dbReference type="HOGENOM" id="CLU_337622_0_0_0"/>
<dbReference type="PROSITE" id="PS51257">
    <property type="entry name" value="PROKAR_LIPOPROTEIN"/>
    <property type="match status" value="1"/>
</dbReference>
<feature type="chain" id="PRO_5006631588" evidence="2">
    <location>
        <begin position="24"/>
        <end position="843"/>
    </location>
</feature>
<evidence type="ECO:0000256" key="1">
    <source>
        <dbReference type="SAM" id="MobiDB-lite"/>
    </source>
</evidence>
<proteinExistence type="predicted"/>
<reference evidence="3" key="1">
    <citation type="journal article" date="2015" name="PeerJ">
        <title>First genomic representation of candidate bacterial phylum KSB3 points to enhanced environmental sensing as a trigger of wastewater bulking.</title>
        <authorList>
            <person name="Sekiguchi Y."/>
            <person name="Ohashi A."/>
            <person name="Parks D.H."/>
            <person name="Yamauchi T."/>
            <person name="Tyson G.W."/>
            <person name="Hugenholtz P."/>
        </authorList>
    </citation>
    <scope>NUCLEOTIDE SEQUENCE [LARGE SCALE GENOMIC DNA]</scope>
</reference>
<feature type="region of interest" description="Disordered" evidence="1">
    <location>
        <begin position="176"/>
        <end position="203"/>
    </location>
</feature>
<keyword evidence="2" id="KW-0732">Signal</keyword>
<dbReference type="Proteomes" id="UP000030700">
    <property type="component" value="Unassembled WGS sequence"/>
</dbReference>
<sequence length="843" mass="97753">MARKIIGATLMFMTMLSPVLAFACSEIVPEKYLSFFSAQFIGYARLRNDLRVQRYAQLDERETPKPYYLENRSIYANLNDWLDYLQAQGMTHISLPALADVIYQLDGKTLATLFEQRDTLDKAAIARLAAQSPNVASMRNAAALIAEIAAHDRTLIEYLLFMKACYEAEIILLPGNDDEEDKDDDAPRLNDIDDPSRTWDEPPSQAVRVNIPAKRTPRVNPSALIAQGVAAYQRCDSDWLKIRYAYLVMIVARYAEQFEQVAALYDELVEPLDLRCRIRYWALEQKAGALGREGDGVALFLDVHANAPERRASVRDSLSELRLTMAEDEEPLTSPHDIARMWMEQGLAIYRRHLEPARRVYEFAPQSAFLESLLIWALLKCEEVEIAEFLEYPDHATLDLEYLAEFREFALSVANAGNVRRPALWQLAAGYLAFMESLGGQHDADADALLKQAERMAGNDLIIRHQARLLQFVVRLYQPGRINKRFLEALTSELQWLQDQGEITILQTVMTALAQKLLLQDDVPFAICCLYAANDTMIWPDSDSLEKRAIAHFALDMYATERDVERLYQFMNQASYSAFERFALSYLPLTRDELLDVWGTRLLRQHQFERALNVFKQISPTYWEEAENSCRRSWEWSDNVVCIKTFRTSFFDNTYRASKQFSRMTKLEFTQAILELEAQARRDRARAADYYWQIANAFYNTPYWGYAGTLWRGSLVHMFKYQYWSYARSDEERDYPFNAPILKEALKQRERVFRNEYGTRAFALEYYQKALRAANDDEFAAETLAMSQKCLVVPTMTSISQGHSLPVKTANYFRPLRERYATTKFHQRLIEECATYREYVRQR</sequence>
<gene>
    <name evidence="3" type="ORF">U14_04557</name>
</gene>
<protein>
    <submittedName>
        <fullName evidence="3">Uncharacterized protein</fullName>
    </submittedName>
</protein>
<evidence type="ECO:0000256" key="2">
    <source>
        <dbReference type="SAM" id="SignalP"/>
    </source>
</evidence>
<dbReference type="STRING" id="1499966.U14_04557"/>
<evidence type="ECO:0000313" key="3">
    <source>
        <dbReference type="EMBL" id="GAK53292.1"/>
    </source>
</evidence>
<keyword evidence="4" id="KW-1185">Reference proteome</keyword>